<evidence type="ECO:0000256" key="2">
    <source>
        <dbReference type="ARBA" id="ARBA00022679"/>
    </source>
</evidence>
<evidence type="ECO:0000313" key="4">
    <source>
        <dbReference type="Proteomes" id="UP000823775"/>
    </source>
</evidence>
<protein>
    <recommendedName>
        <fullName evidence="1">beta-ketoacyl-[acyl-carrier-protein] synthase I</fullName>
        <ecNumber evidence="1">2.3.1.41</ecNumber>
    </recommendedName>
</protein>
<dbReference type="PANTHER" id="PTHR11712:SF330">
    <property type="entry name" value="BETA-KETOACYL-[ACYL-CARRIER-PROTEIN] SYNTHASE I"/>
    <property type="match status" value="1"/>
</dbReference>
<sequence>MNGTKLMIGQWTRELLVELKPLQTIKAITTGWLHPTINQYNLSKLQLTLPPNVKKQHEVNVGISNSFGFEGIIQWLFLHPTSLEQKLKTSRFQLIWENSYLS</sequence>
<evidence type="ECO:0000313" key="3">
    <source>
        <dbReference type="EMBL" id="MCD7450904.1"/>
    </source>
</evidence>
<dbReference type="InterPro" id="IPR000794">
    <property type="entry name" value="Beta-ketoacyl_synthase"/>
</dbReference>
<evidence type="ECO:0000256" key="1">
    <source>
        <dbReference type="ARBA" id="ARBA00013191"/>
    </source>
</evidence>
<reference evidence="3 4" key="1">
    <citation type="journal article" date="2021" name="BMC Genomics">
        <title>Datura genome reveals duplications of psychoactive alkaloid biosynthetic genes and high mutation rate following tissue culture.</title>
        <authorList>
            <person name="Rajewski A."/>
            <person name="Carter-House D."/>
            <person name="Stajich J."/>
            <person name="Litt A."/>
        </authorList>
    </citation>
    <scope>NUCLEOTIDE SEQUENCE [LARGE SCALE GENOMIC DNA]</scope>
    <source>
        <strain evidence="3">AR-01</strain>
    </source>
</reference>
<keyword evidence="2" id="KW-0808">Transferase</keyword>
<gene>
    <name evidence="3" type="ORF">HAX54_008966</name>
</gene>
<dbReference type="Proteomes" id="UP000823775">
    <property type="component" value="Unassembled WGS sequence"/>
</dbReference>
<comment type="caution">
    <text evidence="3">The sequence shown here is derived from an EMBL/GenBank/DDBJ whole genome shotgun (WGS) entry which is preliminary data.</text>
</comment>
<dbReference type="PANTHER" id="PTHR11712">
    <property type="entry name" value="POLYKETIDE SYNTHASE-RELATED"/>
    <property type="match status" value="1"/>
</dbReference>
<proteinExistence type="predicted"/>
<accession>A0ABS8RVW7</accession>
<keyword evidence="4" id="KW-1185">Reference proteome</keyword>
<dbReference type="EMBL" id="JACEIK010000148">
    <property type="protein sequence ID" value="MCD7450904.1"/>
    <property type="molecule type" value="Genomic_DNA"/>
</dbReference>
<name>A0ABS8RVW7_DATST</name>
<organism evidence="3 4">
    <name type="scientific">Datura stramonium</name>
    <name type="common">Jimsonweed</name>
    <name type="synonym">Common thornapple</name>
    <dbReference type="NCBI Taxonomy" id="4076"/>
    <lineage>
        <taxon>Eukaryota</taxon>
        <taxon>Viridiplantae</taxon>
        <taxon>Streptophyta</taxon>
        <taxon>Embryophyta</taxon>
        <taxon>Tracheophyta</taxon>
        <taxon>Spermatophyta</taxon>
        <taxon>Magnoliopsida</taxon>
        <taxon>eudicotyledons</taxon>
        <taxon>Gunneridae</taxon>
        <taxon>Pentapetalae</taxon>
        <taxon>asterids</taxon>
        <taxon>lamiids</taxon>
        <taxon>Solanales</taxon>
        <taxon>Solanaceae</taxon>
        <taxon>Solanoideae</taxon>
        <taxon>Datureae</taxon>
        <taxon>Datura</taxon>
    </lineage>
</organism>
<dbReference type="EC" id="2.3.1.41" evidence="1"/>